<dbReference type="PANTHER" id="PTHR34352:SF1">
    <property type="entry name" value="PROTEIN YHFA"/>
    <property type="match status" value="1"/>
</dbReference>
<comment type="caution">
    <text evidence="1">The sequence shown here is derived from an EMBL/GenBank/DDBJ whole genome shotgun (WGS) entry which is preliminary data.</text>
</comment>
<dbReference type="AlphaFoldDB" id="A0A972W0J1"/>
<accession>A0A972W0J1</accession>
<sequence length="139" mass="14979">MKASIRWVEDVMFIAESESGHVVAVDGPPSAGGRNVGARPMELVLMGLGGCASFDVMTMLKKARQDVTGCVANLEAERADSIPSVFTKIHLHFVVTGRELKESQVKRAIDLSADKYCSASIMLGRGGVEITHDYEIIQA</sequence>
<dbReference type="InterPro" id="IPR015946">
    <property type="entry name" value="KH_dom-like_a/b"/>
</dbReference>
<proteinExistence type="predicted"/>
<dbReference type="PANTHER" id="PTHR34352">
    <property type="entry name" value="PROTEIN YHFA"/>
    <property type="match status" value="1"/>
</dbReference>
<organism evidence="1 2">
    <name type="scientific">SAR86 cluster bacterium</name>
    <dbReference type="NCBI Taxonomy" id="2030880"/>
    <lineage>
        <taxon>Bacteria</taxon>
        <taxon>Pseudomonadati</taxon>
        <taxon>Pseudomonadota</taxon>
        <taxon>Gammaproteobacteria</taxon>
        <taxon>SAR86 cluster</taxon>
    </lineage>
</organism>
<name>A0A972W0J1_9GAMM</name>
<dbReference type="InterPro" id="IPR003718">
    <property type="entry name" value="OsmC/Ohr_fam"/>
</dbReference>
<dbReference type="NCBIfam" id="NF008009">
    <property type="entry name" value="PRK10738.1"/>
    <property type="match status" value="1"/>
</dbReference>
<gene>
    <name evidence="1" type="ORF">HQ497_10285</name>
</gene>
<dbReference type="Gene3D" id="3.30.300.20">
    <property type="match status" value="1"/>
</dbReference>
<dbReference type="Pfam" id="PF02566">
    <property type="entry name" value="OsmC"/>
    <property type="match status" value="1"/>
</dbReference>
<reference evidence="1" key="1">
    <citation type="submission" date="2020-05" db="EMBL/GenBank/DDBJ databases">
        <title>Sulfur intermediates as new biogeochemical hubs in an aquatic model microbial ecosystem.</title>
        <authorList>
            <person name="Vigneron A."/>
        </authorList>
    </citation>
    <scope>NUCLEOTIDE SEQUENCE</scope>
    <source>
        <strain evidence="1">Bin.250</strain>
    </source>
</reference>
<dbReference type="InterPro" id="IPR036102">
    <property type="entry name" value="OsmC/Ohrsf"/>
</dbReference>
<evidence type="ECO:0000313" key="2">
    <source>
        <dbReference type="Proteomes" id="UP000754644"/>
    </source>
</evidence>
<protein>
    <submittedName>
        <fullName evidence="1">OsmC family protein</fullName>
    </submittedName>
</protein>
<dbReference type="Proteomes" id="UP000754644">
    <property type="component" value="Unassembled WGS sequence"/>
</dbReference>
<dbReference type="EMBL" id="JABMOJ010000384">
    <property type="protein sequence ID" value="NQV65740.1"/>
    <property type="molecule type" value="Genomic_DNA"/>
</dbReference>
<dbReference type="SUPFAM" id="SSF82784">
    <property type="entry name" value="OsmC-like"/>
    <property type="match status" value="1"/>
</dbReference>
<evidence type="ECO:0000313" key="1">
    <source>
        <dbReference type="EMBL" id="NQV65740.1"/>
    </source>
</evidence>
<dbReference type="Gene3D" id="2.20.25.10">
    <property type="match status" value="1"/>
</dbReference>